<gene>
    <name evidence="2" type="ORF">GWK47_022143</name>
</gene>
<proteinExistence type="predicted"/>
<comment type="caution">
    <text evidence="2">The sequence shown here is derived from an EMBL/GenBank/DDBJ whole genome shotgun (WGS) entry which is preliminary data.</text>
</comment>
<evidence type="ECO:0000259" key="1">
    <source>
        <dbReference type="Pfam" id="PF00567"/>
    </source>
</evidence>
<feature type="domain" description="Tudor" evidence="1">
    <location>
        <begin position="19"/>
        <end position="139"/>
    </location>
</feature>
<dbReference type="OrthoDB" id="408933at2759"/>
<reference evidence="2" key="1">
    <citation type="submission" date="2020-07" db="EMBL/GenBank/DDBJ databases">
        <title>The High-quality genome of the commercially important snow crab, Chionoecetes opilio.</title>
        <authorList>
            <person name="Jeong J.-H."/>
            <person name="Ryu S."/>
        </authorList>
    </citation>
    <scope>NUCLEOTIDE SEQUENCE</scope>
    <source>
        <strain evidence="2">MADBK_172401_WGS</strain>
        <tissue evidence="2">Digestive gland</tissue>
    </source>
</reference>
<organism evidence="2 3">
    <name type="scientific">Chionoecetes opilio</name>
    <name type="common">Atlantic snow crab</name>
    <name type="synonym">Cancer opilio</name>
    <dbReference type="NCBI Taxonomy" id="41210"/>
    <lineage>
        <taxon>Eukaryota</taxon>
        <taxon>Metazoa</taxon>
        <taxon>Ecdysozoa</taxon>
        <taxon>Arthropoda</taxon>
        <taxon>Crustacea</taxon>
        <taxon>Multicrustacea</taxon>
        <taxon>Malacostraca</taxon>
        <taxon>Eumalacostraca</taxon>
        <taxon>Eucarida</taxon>
        <taxon>Decapoda</taxon>
        <taxon>Pleocyemata</taxon>
        <taxon>Brachyura</taxon>
        <taxon>Eubrachyura</taxon>
        <taxon>Majoidea</taxon>
        <taxon>Majidae</taxon>
        <taxon>Chionoecetes</taxon>
    </lineage>
</organism>
<protein>
    <recommendedName>
        <fullName evidence="1">Tudor domain-containing protein</fullName>
    </recommendedName>
</protein>
<dbReference type="EMBL" id="JACEEZ010023921">
    <property type="protein sequence ID" value="KAG0710766.1"/>
    <property type="molecule type" value="Genomic_DNA"/>
</dbReference>
<dbReference type="Proteomes" id="UP000770661">
    <property type="component" value="Unassembled WGS sequence"/>
</dbReference>
<dbReference type="InterPro" id="IPR002999">
    <property type="entry name" value="Tudor"/>
</dbReference>
<sequence length="475" mass="53281">MAPAGMTEAPRAPWRHLEICQVEDASTMWVREVPSQACSEELLQFLEMEKQMNHHFKNKRPQDQRHASLITMGNHVVVRYKDTWARGKVEKLPQARREKATVFLLDYGLTYKADIMAIIPLHKEEWTSVPCQAKKIALHAVVPVSLQYALINQELKLTLNIVQQGECEGGTTTERNSGVTLGICKSYALSDSNQDQHRALSRRTRTLLGRDKERYVRSLAEDVEGHLNANDLRPAYRALKKLRSKSPSRASAIRTADGRLVSDMDGQMAHWAEYFGQLFTVDPPTEQLHTTGLQAMDADPPIDETAPSLDEVREAVAKLKGGKAAGVCNISAELLKAGVIFAESLEVLVMALEALHEEAKPLGLEVSWLKTKVQVFGDLLDEAVQRCNLWDASATDFVKLLASKKPQVEFTPMKHRQEGKIPFALIMHNITDNSLWFEEPHILPQKPLRDRTVMCWNRDGAVSVVWPSQAGEGDV</sequence>
<accession>A0A8J4XN45</accession>
<dbReference type="Gene3D" id="2.30.30.140">
    <property type="match status" value="1"/>
</dbReference>
<evidence type="ECO:0000313" key="3">
    <source>
        <dbReference type="Proteomes" id="UP000770661"/>
    </source>
</evidence>
<dbReference type="AlphaFoldDB" id="A0A8J4XN45"/>
<name>A0A8J4XN45_CHIOP</name>
<keyword evidence="3" id="KW-1185">Reference proteome</keyword>
<dbReference type="Pfam" id="PF00567">
    <property type="entry name" value="TUDOR"/>
    <property type="match status" value="1"/>
</dbReference>
<dbReference type="SUPFAM" id="SSF63748">
    <property type="entry name" value="Tudor/PWWP/MBT"/>
    <property type="match status" value="1"/>
</dbReference>
<evidence type="ECO:0000313" key="2">
    <source>
        <dbReference type="EMBL" id="KAG0710766.1"/>
    </source>
</evidence>